<protein>
    <recommendedName>
        <fullName evidence="4">Histone-lysine N-methyltransferase SETMAR</fullName>
    </recommendedName>
</protein>
<evidence type="ECO:0000256" key="1">
    <source>
        <dbReference type="SAM" id="MobiDB-lite"/>
    </source>
</evidence>
<feature type="compositionally biased region" description="Basic and acidic residues" evidence="1">
    <location>
        <begin position="76"/>
        <end position="87"/>
    </location>
</feature>
<gene>
    <name evidence="2" type="ORF">ANN_10126</name>
</gene>
<dbReference type="PANTHER" id="PTHR46060:SF1">
    <property type="entry name" value="MARINER MOS1 TRANSPOSASE-LIKE PROTEIN"/>
    <property type="match status" value="1"/>
</dbReference>
<evidence type="ECO:0000313" key="2">
    <source>
        <dbReference type="EMBL" id="KAJ4448114.1"/>
    </source>
</evidence>
<reference evidence="2 3" key="1">
    <citation type="journal article" date="2022" name="Allergy">
        <title>Genome assembly and annotation of Periplaneta americana reveal a comprehensive cockroach allergen profile.</title>
        <authorList>
            <person name="Wang L."/>
            <person name="Xiong Q."/>
            <person name="Saelim N."/>
            <person name="Wang L."/>
            <person name="Nong W."/>
            <person name="Wan A.T."/>
            <person name="Shi M."/>
            <person name="Liu X."/>
            <person name="Cao Q."/>
            <person name="Hui J.H.L."/>
            <person name="Sookrung N."/>
            <person name="Leung T.F."/>
            <person name="Tungtrongchitr A."/>
            <person name="Tsui S.K.W."/>
        </authorList>
    </citation>
    <scope>NUCLEOTIDE SEQUENCE [LARGE SCALE GENOMIC DNA]</scope>
    <source>
        <strain evidence="2">PWHHKU_190912</strain>
    </source>
</reference>
<dbReference type="PANTHER" id="PTHR46060">
    <property type="entry name" value="MARINER MOS1 TRANSPOSASE-LIKE PROTEIN"/>
    <property type="match status" value="1"/>
</dbReference>
<dbReference type="Gene3D" id="3.30.420.10">
    <property type="entry name" value="Ribonuclease H-like superfamily/Ribonuclease H"/>
    <property type="match status" value="2"/>
</dbReference>
<dbReference type="InterPro" id="IPR036397">
    <property type="entry name" value="RNaseH_sf"/>
</dbReference>
<feature type="region of interest" description="Disordered" evidence="1">
    <location>
        <begin position="65"/>
        <end position="87"/>
    </location>
</feature>
<dbReference type="Proteomes" id="UP001148838">
    <property type="component" value="Unassembled WGS sequence"/>
</dbReference>
<proteinExistence type="predicted"/>
<comment type="caution">
    <text evidence="2">The sequence shown here is derived from an EMBL/GenBank/DDBJ whole genome shotgun (WGS) entry which is preliminary data.</text>
</comment>
<dbReference type="InterPro" id="IPR001888">
    <property type="entry name" value="Transposase_1"/>
</dbReference>
<evidence type="ECO:0008006" key="4">
    <source>
        <dbReference type="Google" id="ProtNLM"/>
    </source>
</evidence>
<keyword evidence="3" id="KW-1185">Reference proteome</keyword>
<evidence type="ECO:0000313" key="3">
    <source>
        <dbReference type="Proteomes" id="UP001148838"/>
    </source>
</evidence>
<sequence length="333" mass="37480">MTNPAILPKPYTILRQRPPHFPSQTVSVVSPLSRLLNDMRCKSLLSSGEEWVPLLDTNYHSLTYPRRPAQKSAASEGRRGRDLKTKVRPEKKTFRLQREKARPHTNFTTTERVAKFGWTVLSHPPYSPHLAPSDFHLFESMKDGLRGQQHFLDRVAVITAVTKWLVSAGSNFYVRDTQALVHRWQKYGDKSPVFLLETGLGSFELSEISAIYDDDDDDSGGDNDRNKQLILHLLQRKRLIPFGCVAYTITVTEGGTWLHHFGPETEAGNGVASCKFAKEKKLKSTTSAGKVMAAVFFNSEELLLEDIMPHGTTINSDGYVATLNKLQARLSRV</sequence>
<accession>A0ABQ8TRA9</accession>
<dbReference type="Pfam" id="PF01359">
    <property type="entry name" value="Transposase_1"/>
    <property type="match status" value="1"/>
</dbReference>
<name>A0ABQ8TRA9_PERAM</name>
<dbReference type="InterPro" id="IPR052709">
    <property type="entry name" value="Transposase-MT_Hybrid"/>
</dbReference>
<dbReference type="EMBL" id="JAJSOF020000005">
    <property type="protein sequence ID" value="KAJ4448114.1"/>
    <property type="molecule type" value="Genomic_DNA"/>
</dbReference>
<organism evidence="2 3">
    <name type="scientific">Periplaneta americana</name>
    <name type="common">American cockroach</name>
    <name type="synonym">Blatta americana</name>
    <dbReference type="NCBI Taxonomy" id="6978"/>
    <lineage>
        <taxon>Eukaryota</taxon>
        <taxon>Metazoa</taxon>
        <taxon>Ecdysozoa</taxon>
        <taxon>Arthropoda</taxon>
        <taxon>Hexapoda</taxon>
        <taxon>Insecta</taxon>
        <taxon>Pterygota</taxon>
        <taxon>Neoptera</taxon>
        <taxon>Polyneoptera</taxon>
        <taxon>Dictyoptera</taxon>
        <taxon>Blattodea</taxon>
        <taxon>Blattoidea</taxon>
        <taxon>Blattidae</taxon>
        <taxon>Blattinae</taxon>
        <taxon>Periplaneta</taxon>
    </lineage>
</organism>